<dbReference type="GO" id="GO:0048513">
    <property type="term" value="P:animal organ development"/>
    <property type="evidence" value="ECO:0007669"/>
    <property type="project" value="UniProtKB-ARBA"/>
</dbReference>
<evidence type="ECO:0000256" key="2">
    <source>
        <dbReference type="ARBA" id="ARBA00023015"/>
    </source>
</evidence>
<dbReference type="InterPro" id="IPR013767">
    <property type="entry name" value="PAS_fold"/>
</dbReference>
<dbReference type="SUPFAM" id="SSF47459">
    <property type="entry name" value="HLH, helix-loop-helix DNA-binding domain"/>
    <property type="match status" value="1"/>
</dbReference>
<feature type="domain" description="PAS" evidence="7">
    <location>
        <begin position="246"/>
        <end position="309"/>
    </location>
</feature>
<keyword evidence="5" id="KW-0539">Nucleus</keyword>
<evidence type="ECO:0000259" key="8">
    <source>
        <dbReference type="PROSITE" id="PS50888"/>
    </source>
</evidence>
<evidence type="ECO:0000313" key="9">
    <source>
        <dbReference type="EMBL" id="KAK3515458.1"/>
    </source>
</evidence>
<dbReference type="InterPro" id="IPR035965">
    <property type="entry name" value="PAS-like_dom_sf"/>
</dbReference>
<evidence type="ECO:0000256" key="5">
    <source>
        <dbReference type="ARBA" id="ARBA00023242"/>
    </source>
</evidence>
<dbReference type="Gene3D" id="3.30.450.20">
    <property type="entry name" value="PAS domain"/>
    <property type="match status" value="1"/>
</dbReference>
<dbReference type="PANTHER" id="PTHR10649:SF3">
    <property type="entry name" value="ARYL HYDROCARBON RECEPTOR REPRESSOR"/>
    <property type="match status" value="1"/>
</dbReference>
<keyword evidence="2" id="KW-0805">Transcription regulation</keyword>
<reference evidence="9" key="1">
    <citation type="submission" date="2023-06" db="EMBL/GenBank/DDBJ databases">
        <title>Male Hemibagrus guttatus genome.</title>
        <authorList>
            <person name="Bian C."/>
        </authorList>
    </citation>
    <scope>NUCLEOTIDE SEQUENCE</scope>
    <source>
        <strain evidence="9">Male_cb2023</strain>
        <tissue evidence="9">Muscle</tissue>
    </source>
</reference>
<proteinExistence type="predicted"/>
<dbReference type="Proteomes" id="UP001274896">
    <property type="component" value="Unassembled WGS sequence"/>
</dbReference>
<dbReference type="InterPro" id="IPR039092">
    <property type="entry name" value="AHRR_bHLH"/>
</dbReference>
<dbReference type="Gene3D" id="4.10.280.10">
    <property type="entry name" value="Helix-loop-helix DNA-binding domain"/>
    <property type="match status" value="1"/>
</dbReference>
<keyword evidence="4" id="KW-0804">Transcription</keyword>
<feature type="compositionally biased region" description="Basic and acidic residues" evidence="6">
    <location>
        <begin position="482"/>
        <end position="495"/>
    </location>
</feature>
<dbReference type="Pfam" id="PF00989">
    <property type="entry name" value="PAS"/>
    <property type="match status" value="1"/>
</dbReference>
<protein>
    <recommendedName>
        <fullName evidence="11">Aryl hydrocarbon receptor repressor</fullName>
    </recommendedName>
</protein>
<feature type="compositionally biased region" description="Basic and acidic residues" evidence="6">
    <location>
        <begin position="136"/>
        <end position="149"/>
    </location>
</feature>
<evidence type="ECO:0000256" key="6">
    <source>
        <dbReference type="SAM" id="MobiDB-lite"/>
    </source>
</evidence>
<feature type="domain" description="BHLH" evidence="8">
    <location>
        <begin position="153"/>
        <end position="206"/>
    </location>
</feature>
<evidence type="ECO:0000256" key="1">
    <source>
        <dbReference type="ARBA" id="ARBA00004123"/>
    </source>
</evidence>
<dbReference type="CDD" id="cd00130">
    <property type="entry name" value="PAS"/>
    <property type="match status" value="1"/>
</dbReference>
<name>A0AAE0Q8U5_9TELE</name>
<keyword evidence="10" id="KW-1185">Reference proteome</keyword>
<dbReference type="SMART" id="SM00353">
    <property type="entry name" value="HLH"/>
    <property type="match status" value="1"/>
</dbReference>
<dbReference type="InterPro" id="IPR039091">
    <property type="entry name" value="AHR/AHRR"/>
</dbReference>
<dbReference type="GO" id="GO:0006805">
    <property type="term" value="P:xenobiotic metabolic process"/>
    <property type="evidence" value="ECO:0007669"/>
    <property type="project" value="InterPro"/>
</dbReference>
<comment type="subcellular location">
    <subcellularLocation>
        <location evidence="1">Nucleus</location>
    </subcellularLocation>
</comment>
<dbReference type="GO" id="GO:0000976">
    <property type="term" value="F:transcription cis-regulatory region binding"/>
    <property type="evidence" value="ECO:0007669"/>
    <property type="project" value="TreeGrafter"/>
</dbReference>
<dbReference type="InterPro" id="IPR036638">
    <property type="entry name" value="HLH_DNA-bd_sf"/>
</dbReference>
<dbReference type="GO" id="GO:0004879">
    <property type="term" value="F:nuclear receptor activity"/>
    <property type="evidence" value="ECO:0007669"/>
    <property type="project" value="TreeGrafter"/>
</dbReference>
<dbReference type="InterPro" id="IPR011598">
    <property type="entry name" value="bHLH_dom"/>
</dbReference>
<dbReference type="AlphaFoldDB" id="A0AAE0Q8U5"/>
<dbReference type="FunFam" id="3.30.450.20:FF:000035">
    <property type="entry name" value="Aryl hydrocarbon receptor"/>
    <property type="match status" value="1"/>
</dbReference>
<dbReference type="GO" id="GO:0046983">
    <property type="term" value="F:protein dimerization activity"/>
    <property type="evidence" value="ECO:0007669"/>
    <property type="project" value="InterPro"/>
</dbReference>
<evidence type="ECO:0000256" key="3">
    <source>
        <dbReference type="ARBA" id="ARBA00023125"/>
    </source>
</evidence>
<dbReference type="SMART" id="SM00091">
    <property type="entry name" value="PAS"/>
    <property type="match status" value="1"/>
</dbReference>
<dbReference type="FunFam" id="4.10.280.10:FF:000041">
    <property type="entry name" value="aryl hydrocarbon receptor repressor"/>
    <property type="match status" value="1"/>
</dbReference>
<feature type="region of interest" description="Disordered" evidence="6">
    <location>
        <begin position="482"/>
        <end position="504"/>
    </location>
</feature>
<evidence type="ECO:0000313" key="10">
    <source>
        <dbReference type="Proteomes" id="UP001274896"/>
    </source>
</evidence>
<dbReference type="CDD" id="cd11435">
    <property type="entry name" value="bHLH-PAS_AhRR"/>
    <property type="match status" value="1"/>
</dbReference>
<accession>A0AAE0Q8U5</accession>
<gene>
    <name evidence="9" type="ORF">QTP70_022959</name>
</gene>
<feature type="region of interest" description="Disordered" evidence="6">
    <location>
        <begin position="136"/>
        <end position="165"/>
    </location>
</feature>
<evidence type="ECO:0008006" key="11">
    <source>
        <dbReference type="Google" id="ProtNLM"/>
    </source>
</evidence>
<comment type="caution">
    <text evidence="9">The sequence shown here is derived from an EMBL/GenBank/DDBJ whole genome shotgun (WGS) entry which is preliminary data.</text>
</comment>
<dbReference type="PROSITE" id="PS50112">
    <property type="entry name" value="PAS"/>
    <property type="match status" value="1"/>
</dbReference>
<dbReference type="SUPFAM" id="SSF55785">
    <property type="entry name" value="PYP-like sensor domain (PAS domain)"/>
    <property type="match status" value="1"/>
</dbReference>
<dbReference type="Pfam" id="PF00010">
    <property type="entry name" value="HLH"/>
    <property type="match status" value="1"/>
</dbReference>
<dbReference type="GO" id="GO:0005634">
    <property type="term" value="C:nucleus"/>
    <property type="evidence" value="ECO:0007669"/>
    <property type="project" value="UniProtKB-SubCell"/>
</dbReference>
<dbReference type="PANTHER" id="PTHR10649">
    <property type="entry name" value="ARYL HYDROCARBON RECEPTOR"/>
    <property type="match status" value="1"/>
</dbReference>
<dbReference type="InterPro" id="IPR000014">
    <property type="entry name" value="PAS"/>
</dbReference>
<evidence type="ECO:0000259" key="7">
    <source>
        <dbReference type="PROSITE" id="PS50112"/>
    </source>
</evidence>
<dbReference type="EMBL" id="JAUCMX010000020">
    <property type="protein sequence ID" value="KAK3515458.1"/>
    <property type="molecule type" value="Genomic_DNA"/>
</dbReference>
<organism evidence="9 10">
    <name type="scientific">Hemibagrus guttatus</name>
    <dbReference type="NCBI Taxonomy" id="175788"/>
    <lineage>
        <taxon>Eukaryota</taxon>
        <taxon>Metazoa</taxon>
        <taxon>Chordata</taxon>
        <taxon>Craniata</taxon>
        <taxon>Vertebrata</taxon>
        <taxon>Euteleostomi</taxon>
        <taxon>Actinopterygii</taxon>
        <taxon>Neopterygii</taxon>
        <taxon>Teleostei</taxon>
        <taxon>Ostariophysi</taxon>
        <taxon>Siluriformes</taxon>
        <taxon>Bagridae</taxon>
        <taxon>Hemibagrus</taxon>
    </lineage>
</organism>
<keyword evidence="3" id="KW-0238">DNA-binding</keyword>
<evidence type="ECO:0000256" key="4">
    <source>
        <dbReference type="ARBA" id="ARBA00023163"/>
    </source>
</evidence>
<sequence>MLGSGFTVILIHSFIVYRLSDLYSGHGEPVPISGVIGHQGRIHPGRSANPSQGTHTLSFTHAITHYGQFRDANQPTMHVFGPGEETGVPGGNPRGTGRTCKLHTHMSETGIEPPTLKHTFSLDRVRDDTTRRLHVCRSETEEAHTEAVNRKPAPVSEKSNPSKRHRDRLNAELDRLASLLPFPPEIISKLDKLSVLRLSVSYLRVKSFFHASQEKQLIKHLSPPSINDIKKEAVTILPCTSESELLLESLTGFALVVSSDGMVFYASSTIVDYLGFHQTDVMHQNFFDYIHIDDRQEFRQQLHWSMNPSMTPDQDLSTGNGDDFVVNSLLHSQNAAGVPPEFSSFLNRCFISRVRCLLDNASGFLTMQFKGHLKFLYGQKKKTASGTFLPPQLALFCVAMPLLLSSITEMKIKNTIIRGKPKITGNNMIIDHSDREEHSRKHSVMNEGRDTNFLNSSTPVATLHHHTPRAPFSEENVKFKDEDYNSKEEPLKRDSLGGQKAPDTIWPPRVSYGPLCTGHGVNLLLGGRVNKHGHNGKPYKISPVYYNSTTELYIPKIYGSLPPQEVVEGNYMDINRSENGCYENQRQVFDAHLTAELPIKVEQDSDAENEQDFYDQAWTDREHNLSSYDGLQMKAEDSYYEQYMPCQKSTGINGQLYSSQYPNAFGTTAQPVKCALDKDPDYPRPQRLGHLQPLCSSQSTNCMDSCNAGTMEHKGFIYQDYKLGYQFKGQGLLHSIKREPMESPPWHENEYEQIGGQCNMMPNCIMNLGQPKSNPYFFMQ</sequence>
<dbReference type="GO" id="GO:0034751">
    <property type="term" value="C:aryl hydrocarbon receptor complex"/>
    <property type="evidence" value="ECO:0007669"/>
    <property type="project" value="TreeGrafter"/>
</dbReference>
<dbReference type="PROSITE" id="PS50888">
    <property type="entry name" value="BHLH"/>
    <property type="match status" value="1"/>
</dbReference>